<dbReference type="Proteomes" id="UP000002207">
    <property type="component" value="Chromosome"/>
</dbReference>
<dbReference type="EMBL" id="CP001472">
    <property type="protein sequence ID" value="ACO33173.1"/>
    <property type="molecule type" value="Genomic_DNA"/>
</dbReference>
<dbReference type="FunCoup" id="C1F7Y8">
    <property type="interactions" value="125"/>
</dbReference>
<dbReference type="KEGG" id="aca:ACP_0031"/>
<dbReference type="PANTHER" id="PTHR30344:SF1">
    <property type="entry name" value="6-PHOSPHOGLUCONOLACTONASE"/>
    <property type="match status" value="1"/>
</dbReference>
<dbReference type="eggNOG" id="COG2706">
    <property type="taxonomic scope" value="Bacteria"/>
</dbReference>
<gene>
    <name evidence="3" type="ordered locus">ACP_0031</name>
</gene>
<dbReference type="InterPro" id="IPR011048">
    <property type="entry name" value="Haem_d1_sf"/>
</dbReference>
<proteinExistence type="inferred from homology"/>
<dbReference type="InterPro" id="IPR006311">
    <property type="entry name" value="TAT_signal"/>
</dbReference>
<dbReference type="RefSeq" id="WP_012680442.1">
    <property type="nucleotide sequence ID" value="NC_012483.1"/>
</dbReference>
<sequence length="408" mass="43824">MNENSSRRQFLKSAATVAVAAAAHRVAGATEHISKSGKTFAYVGTYTGDLGKQKNGEGIYRFELDPHNGDLLHGTLVARTPSPSWITIHPSKRYLYAINEVENFEGNNGSVSAFAIDRGSGALCLINTVSSAGAGPAYMSVDARGKFAFVANYIGGSIAVLPIRADGSLGSAVCVHHDTGAIGAQRATNAPAGSFAISGHDAPHAHMIHADPNNRFVLSTDLGQDRIYSYRLQEETGKLTPVAATPFFKLPTGDGPRHFAFHPNKRWMYSIQEEASTIAFFHYAPDSGILDRQQIISALPRGFVGTNFSSEIAISAQGNVLYAANRLHNTISVFKIGTDGRLAFAGENSTMGDYPRNFCIDPTGRFLFACNQLSDNIVRFHIHESDGSLKFSGNYTAVPTPACITFLS</sequence>
<dbReference type="InterPro" id="IPR050282">
    <property type="entry name" value="Cycloisomerase_2"/>
</dbReference>
<keyword evidence="2" id="KW-0119">Carbohydrate metabolism</keyword>
<dbReference type="HOGENOM" id="CLU_038716_3_0_0"/>
<dbReference type="Gene3D" id="2.130.10.10">
    <property type="entry name" value="YVTN repeat-like/Quinoprotein amine dehydrogenase"/>
    <property type="match status" value="1"/>
</dbReference>
<keyword evidence="2" id="KW-0313">Glucose metabolism</keyword>
<protein>
    <submittedName>
        <fullName evidence="3">Tat pathway signal sequence domain protein</fullName>
    </submittedName>
</protein>
<dbReference type="PANTHER" id="PTHR30344">
    <property type="entry name" value="6-PHOSPHOGLUCONOLACTONASE-RELATED"/>
    <property type="match status" value="1"/>
</dbReference>
<dbReference type="AlphaFoldDB" id="C1F7Y8"/>
<evidence type="ECO:0000256" key="2">
    <source>
        <dbReference type="ARBA" id="ARBA00022526"/>
    </source>
</evidence>
<dbReference type="GO" id="GO:0017057">
    <property type="term" value="F:6-phosphogluconolactonase activity"/>
    <property type="evidence" value="ECO:0007669"/>
    <property type="project" value="TreeGrafter"/>
</dbReference>
<dbReference type="InterPro" id="IPR015943">
    <property type="entry name" value="WD40/YVTN_repeat-like_dom_sf"/>
</dbReference>
<dbReference type="SUPFAM" id="SSF51004">
    <property type="entry name" value="C-terminal (heme d1) domain of cytochrome cd1-nitrite reductase"/>
    <property type="match status" value="1"/>
</dbReference>
<evidence type="ECO:0000313" key="4">
    <source>
        <dbReference type="Proteomes" id="UP000002207"/>
    </source>
</evidence>
<dbReference type="GO" id="GO:0005829">
    <property type="term" value="C:cytosol"/>
    <property type="evidence" value="ECO:0007669"/>
    <property type="project" value="TreeGrafter"/>
</dbReference>
<dbReference type="InterPro" id="IPR019405">
    <property type="entry name" value="Lactonase_7-beta_prop"/>
</dbReference>
<accession>C1F7Y8</accession>
<comment type="similarity">
    <text evidence="1">Belongs to the cycloisomerase 2 family.</text>
</comment>
<dbReference type="PROSITE" id="PS51318">
    <property type="entry name" value="TAT"/>
    <property type="match status" value="1"/>
</dbReference>
<dbReference type="Pfam" id="PF10282">
    <property type="entry name" value="Lactonase"/>
    <property type="match status" value="1"/>
</dbReference>
<dbReference type="GO" id="GO:0006006">
    <property type="term" value="P:glucose metabolic process"/>
    <property type="evidence" value="ECO:0007669"/>
    <property type="project" value="UniProtKB-KW"/>
</dbReference>
<name>C1F7Y8_ACIC5</name>
<keyword evidence="4" id="KW-1185">Reference proteome</keyword>
<evidence type="ECO:0000313" key="3">
    <source>
        <dbReference type="EMBL" id="ACO33173.1"/>
    </source>
</evidence>
<reference evidence="3 4" key="1">
    <citation type="journal article" date="2009" name="Appl. Environ. Microbiol.">
        <title>Three genomes from the phylum Acidobacteria provide insight into the lifestyles of these microorganisms in soils.</title>
        <authorList>
            <person name="Ward N.L."/>
            <person name="Challacombe J.F."/>
            <person name="Janssen P.H."/>
            <person name="Henrissat B."/>
            <person name="Coutinho P.M."/>
            <person name="Wu M."/>
            <person name="Xie G."/>
            <person name="Haft D.H."/>
            <person name="Sait M."/>
            <person name="Badger J."/>
            <person name="Barabote R.D."/>
            <person name="Bradley B."/>
            <person name="Brettin T.S."/>
            <person name="Brinkac L.M."/>
            <person name="Bruce D."/>
            <person name="Creasy T."/>
            <person name="Daugherty S.C."/>
            <person name="Davidsen T.M."/>
            <person name="DeBoy R.T."/>
            <person name="Detter J.C."/>
            <person name="Dodson R.J."/>
            <person name="Durkin A.S."/>
            <person name="Ganapathy A."/>
            <person name="Gwinn-Giglio M."/>
            <person name="Han C.S."/>
            <person name="Khouri H."/>
            <person name="Kiss H."/>
            <person name="Kothari S.P."/>
            <person name="Madupu R."/>
            <person name="Nelson K.E."/>
            <person name="Nelson W.C."/>
            <person name="Paulsen I."/>
            <person name="Penn K."/>
            <person name="Ren Q."/>
            <person name="Rosovitz M.J."/>
            <person name="Selengut J.D."/>
            <person name="Shrivastava S."/>
            <person name="Sullivan S.A."/>
            <person name="Tapia R."/>
            <person name="Thompson L.S."/>
            <person name="Watkins K.L."/>
            <person name="Yang Q."/>
            <person name="Yu C."/>
            <person name="Zafar N."/>
            <person name="Zhou L."/>
            <person name="Kuske C.R."/>
        </authorList>
    </citation>
    <scope>NUCLEOTIDE SEQUENCE [LARGE SCALE GENOMIC DNA]</scope>
    <source>
        <strain evidence="4">ATCC 51196 / DSM 11244 / BCRC 80197 / JCM 7670 / NBRC 15755 / NCIMB 13165 / 161</strain>
    </source>
</reference>
<dbReference type="STRING" id="240015.ACP_0031"/>
<organism evidence="3 4">
    <name type="scientific">Acidobacterium capsulatum (strain ATCC 51196 / DSM 11244 / BCRC 80197 / JCM 7670 / NBRC 15755 / NCIMB 13165 / 161)</name>
    <dbReference type="NCBI Taxonomy" id="240015"/>
    <lineage>
        <taxon>Bacteria</taxon>
        <taxon>Pseudomonadati</taxon>
        <taxon>Acidobacteriota</taxon>
        <taxon>Terriglobia</taxon>
        <taxon>Terriglobales</taxon>
        <taxon>Acidobacteriaceae</taxon>
        <taxon>Acidobacterium</taxon>
    </lineage>
</organism>
<evidence type="ECO:0000256" key="1">
    <source>
        <dbReference type="ARBA" id="ARBA00005564"/>
    </source>
</evidence>
<dbReference type="InParanoid" id="C1F7Y8"/>